<reference evidence="2 3" key="1">
    <citation type="journal article" date="2007" name="Int. J. Syst. Evol. Microbiol.">
        <title>Description of Pelomonas aquatica sp. nov. and Pelomonas puraquae sp. nov., isolated from industrial and haemodialysis water.</title>
        <authorList>
            <person name="Gomila M."/>
            <person name="Bowien B."/>
            <person name="Falsen E."/>
            <person name="Moore E.R."/>
            <person name="Lalucat J."/>
        </authorList>
    </citation>
    <scope>NUCLEOTIDE SEQUENCE [LARGE SCALE GENOMIC DNA]</scope>
    <source>
        <strain evidence="2 3">CCUG 52769</strain>
    </source>
</reference>
<name>A0A254NGC1_9BURK</name>
<keyword evidence="1" id="KW-1133">Transmembrane helix</keyword>
<protein>
    <submittedName>
        <fullName evidence="2">Uncharacterized protein</fullName>
    </submittedName>
</protein>
<evidence type="ECO:0000313" key="3">
    <source>
        <dbReference type="Proteomes" id="UP000197446"/>
    </source>
</evidence>
<evidence type="ECO:0000313" key="2">
    <source>
        <dbReference type="EMBL" id="OWR04368.1"/>
    </source>
</evidence>
<proteinExistence type="predicted"/>
<dbReference type="EMBL" id="NISI01000002">
    <property type="protein sequence ID" value="OWR04368.1"/>
    <property type="molecule type" value="Genomic_DNA"/>
</dbReference>
<evidence type="ECO:0000256" key="1">
    <source>
        <dbReference type="SAM" id="Phobius"/>
    </source>
</evidence>
<dbReference type="AlphaFoldDB" id="A0A254NGC1"/>
<comment type="caution">
    <text evidence="2">The sequence shown here is derived from an EMBL/GenBank/DDBJ whole genome shotgun (WGS) entry which is preliminary data.</text>
</comment>
<keyword evidence="1" id="KW-0472">Membrane</keyword>
<gene>
    <name evidence="2" type="ORF">CDO81_07160</name>
</gene>
<accession>A0A254NGC1</accession>
<dbReference type="RefSeq" id="WP_088482506.1">
    <property type="nucleotide sequence ID" value="NZ_SGUE01000019.1"/>
</dbReference>
<keyword evidence="3" id="KW-1185">Reference proteome</keyword>
<sequence>MPMTRLASPLVRRFTTLLLTLLLAVVLALASVRVQRQGTEQVAYGNVCGPRADGLCLRPALKGGFPVAYLVDRPGVSVEGQLSLWGDELLPLALLVDIVFYVLLLQLMRLGWRRHRTSRVNRAS</sequence>
<dbReference type="Proteomes" id="UP000197446">
    <property type="component" value="Unassembled WGS sequence"/>
</dbReference>
<feature type="transmembrane region" description="Helical" evidence="1">
    <location>
        <begin position="89"/>
        <end position="112"/>
    </location>
</feature>
<organism evidence="2 3">
    <name type="scientific">Roseateles puraquae</name>
    <dbReference type="NCBI Taxonomy" id="431059"/>
    <lineage>
        <taxon>Bacteria</taxon>
        <taxon>Pseudomonadati</taxon>
        <taxon>Pseudomonadota</taxon>
        <taxon>Betaproteobacteria</taxon>
        <taxon>Burkholderiales</taxon>
        <taxon>Sphaerotilaceae</taxon>
        <taxon>Roseateles</taxon>
    </lineage>
</organism>
<keyword evidence="1" id="KW-0812">Transmembrane</keyword>